<feature type="compositionally biased region" description="Basic and acidic residues" evidence="1">
    <location>
        <begin position="11"/>
        <end position="25"/>
    </location>
</feature>
<comment type="caution">
    <text evidence="2">The sequence shown here is derived from an EMBL/GenBank/DDBJ whole genome shotgun (WGS) entry which is preliminary data.</text>
</comment>
<dbReference type="AlphaFoldDB" id="A0A2K3JZT6"/>
<accession>A0A2K3JZT6</accession>
<dbReference type="Proteomes" id="UP000236291">
    <property type="component" value="Unassembled WGS sequence"/>
</dbReference>
<dbReference type="EMBL" id="ASHM01132282">
    <property type="protein sequence ID" value="PNX59500.1"/>
    <property type="molecule type" value="Genomic_DNA"/>
</dbReference>
<organism evidence="2 3">
    <name type="scientific">Trifolium pratense</name>
    <name type="common">Red clover</name>
    <dbReference type="NCBI Taxonomy" id="57577"/>
    <lineage>
        <taxon>Eukaryota</taxon>
        <taxon>Viridiplantae</taxon>
        <taxon>Streptophyta</taxon>
        <taxon>Embryophyta</taxon>
        <taxon>Tracheophyta</taxon>
        <taxon>Spermatophyta</taxon>
        <taxon>Magnoliopsida</taxon>
        <taxon>eudicotyledons</taxon>
        <taxon>Gunneridae</taxon>
        <taxon>Pentapetalae</taxon>
        <taxon>rosids</taxon>
        <taxon>fabids</taxon>
        <taxon>Fabales</taxon>
        <taxon>Fabaceae</taxon>
        <taxon>Papilionoideae</taxon>
        <taxon>50 kb inversion clade</taxon>
        <taxon>NPAAA clade</taxon>
        <taxon>Hologalegina</taxon>
        <taxon>IRL clade</taxon>
        <taxon>Trifolieae</taxon>
        <taxon>Trifolium</taxon>
    </lineage>
</organism>
<evidence type="ECO:0000313" key="3">
    <source>
        <dbReference type="Proteomes" id="UP000236291"/>
    </source>
</evidence>
<protein>
    <submittedName>
        <fullName evidence="2">Uncharacterized protein</fullName>
    </submittedName>
</protein>
<feature type="region of interest" description="Disordered" evidence="1">
    <location>
        <begin position="1"/>
        <end position="25"/>
    </location>
</feature>
<evidence type="ECO:0000313" key="2">
    <source>
        <dbReference type="EMBL" id="PNX59500.1"/>
    </source>
</evidence>
<feature type="non-terminal residue" evidence="2">
    <location>
        <position position="1"/>
    </location>
</feature>
<evidence type="ECO:0000256" key="1">
    <source>
        <dbReference type="SAM" id="MobiDB-lite"/>
    </source>
</evidence>
<proteinExistence type="predicted"/>
<sequence length="25" mass="2526">DGGGGCGVDVMVKDEMGIERDETVG</sequence>
<reference evidence="2 3" key="2">
    <citation type="journal article" date="2017" name="Front. Plant Sci.">
        <title>Gene Classification and Mining of Molecular Markers Useful in Red Clover (Trifolium pratense) Breeding.</title>
        <authorList>
            <person name="Istvanek J."/>
            <person name="Dluhosova J."/>
            <person name="Dluhos P."/>
            <person name="Patkova L."/>
            <person name="Nedelnik J."/>
            <person name="Repkova J."/>
        </authorList>
    </citation>
    <scope>NUCLEOTIDE SEQUENCE [LARGE SCALE GENOMIC DNA]</scope>
    <source>
        <strain evidence="3">cv. Tatra</strain>
        <tissue evidence="2">Young leaves</tissue>
    </source>
</reference>
<name>A0A2K3JZT6_TRIPR</name>
<reference evidence="2 3" key="1">
    <citation type="journal article" date="2014" name="Am. J. Bot.">
        <title>Genome assembly and annotation for red clover (Trifolium pratense; Fabaceae).</title>
        <authorList>
            <person name="Istvanek J."/>
            <person name="Jaros M."/>
            <person name="Krenek A."/>
            <person name="Repkova J."/>
        </authorList>
    </citation>
    <scope>NUCLEOTIDE SEQUENCE [LARGE SCALE GENOMIC DNA]</scope>
    <source>
        <strain evidence="3">cv. Tatra</strain>
        <tissue evidence="2">Young leaves</tissue>
    </source>
</reference>
<gene>
    <name evidence="2" type="ORF">L195_g059720</name>
</gene>